<protein>
    <submittedName>
        <fullName evidence="4">Ribosomal protein S14</fullName>
    </submittedName>
</protein>
<reference evidence="4" key="1">
    <citation type="submission" date="2003-12" db="EMBL/GenBank/DDBJ databases">
        <authorList>
            <person name="Oudot-Le Secq M.-P."/>
            <person name="Stam W.T."/>
            <person name="Olsen J.L."/>
        </authorList>
    </citation>
    <scope>NUCLEOTIDE SEQUENCE</scope>
</reference>
<dbReference type="GO" id="GO:0006412">
    <property type="term" value="P:translation"/>
    <property type="evidence" value="ECO:0007669"/>
    <property type="project" value="InterPro"/>
</dbReference>
<dbReference type="GO" id="GO:0003735">
    <property type="term" value="F:structural constituent of ribosome"/>
    <property type="evidence" value="ECO:0007669"/>
    <property type="project" value="InterPro"/>
</dbReference>
<organism evidence="4">
    <name type="scientific">Dictyota dichotoma</name>
    <dbReference type="NCBI Taxonomy" id="2876"/>
    <lineage>
        <taxon>Eukaryota</taxon>
        <taxon>Sar</taxon>
        <taxon>Stramenopiles</taxon>
        <taxon>Ochrophyta</taxon>
        <taxon>PX clade</taxon>
        <taxon>Phaeophyceae</taxon>
        <taxon>Dictyotales</taxon>
        <taxon>Dictyotaceae</taxon>
        <taxon>Dictyota</taxon>
    </lineage>
</organism>
<comment type="similarity">
    <text evidence="1">Belongs to the universal ribosomal protein uS14 family.</text>
</comment>
<sequence>MVKKKIDLIRRRRFKNHEVKQKIFKAIRVNQTLDPAIRWWAQMQGSATTRQGSLSRTHNYCVQTSRSRAVVGFYKLSRLRLLKLASRGLIPGLIKSSW</sequence>
<dbReference type="GeneID" id="3860851"/>
<name>Q2TU98_DICDH</name>
<dbReference type="Pfam" id="PF00253">
    <property type="entry name" value="Ribosomal_S14"/>
    <property type="match status" value="1"/>
</dbReference>
<keyword evidence="2 4" id="KW-0689">Ribosomal protein</keyword>
<dbReference type="RefSeq" id="YP_448712.1">
    <property type="nucleotide sequence ID" value="NC_007685.1"/>
</dbReference>
<proteinExistence type="inferred from homology"/>
<gene>
    <name evidence="4" type="primary">rps14</name>
</gene>
<dbReference type="Gene3D" id="1.10.287.1480">
    <property type="match status" value="1"/>
</dbReference>
<dbReference type="AlphaFoldDB" id="Q2TU98"/>
<evidence type="ECO:0000313" key="4">
    <source>
        <dbReference type="EMBL" id="AAS79096.1"/>
    </source>
</evidence>
<dbReference type="GO" id="GO:0005763">
    <property type="term" value="C:mitochondrial small ribosomal subunit"/>
    <property type="evidence" value="ECO:0007669"/>
    <property type="project" value="TreeGrafter"/>
</dbReference>
<evidence type="ECO:0000256" key="1">
    <source>
        <dbReference type="ARBA" id="ARBA00009083"/>
    </source>
</evidence>
<reference evidence="4" key="2">
    <citation type="journal article" date="2006" name="Curr. Genet.">
        <title>Complete mitochondrial genomes of the three brown algae (Heterokonta: Phaeophyceae) Dictyota dichotoma, Fucus vesiculosus and Desmarestia viridis.</title>
        <authorList>
            <person name="Oudot-Le Secq M.P."/>
            <person name="Loiseaux-de Goer S."/>
            <person name="Stam W.T."/>
            <person name="Olsen J.L."/>
        </authorList>
    </citation>
    <scope>NUCLEOTIDE SEQUENCE</scope>
</reference>
<accession>Q2TU98</accession>
<dbReference type="PANTHER" id="PTHR19836">
    <property type="entry name" value="30S RIBOSOMAL PROTEIN S14"/>
    <property type="match status" value="1"/>
</dbReference>
<dbReference type="InterPro" id="IPR001209">
    <property type="entry name" value="Ribosomal_uS14"/>
</dbReference>
<keyword evidence="3" id="KW-0687">Ribonucleoprotein</keyword>
<geneLocation type="mitochondrion" evidence="4"/>
<evidence type="ECO:0000256" key="2">
    <source>
        <dbReference type="ARBA" id="ARBA00022980"/>
    </source>
</evidence>
<dbReference type="PANTHER" id="PTHR19836:SF19">
    <property type="entry name" value="SMALL RIBOSOMAL SUBUNIT PROTEIN US14M"/>
    <property type="match status" value="1"/>
</dbReference>
<evidence type="ECO:0000256" key="3">
    <source>
        <dbReference type="ARBA" id="ARBA00023274"/>
    </source>
</evidence>
<keyword evidence="4" id="KW-0496">Mitochondrion</keyword>
<dbReference type="EMBL" id="AY500368">
    <property type="protein sequence ID" value="AAS79096.1"/>
    <property type="molecule type" value="Genomic_DNA"/>
</dbReference>
<dbReference type="SUPFAM" id="SSF57716">
    <property type="entry name" value="Glucocorticoid receptor-like (DNA-binding domain)"/>
    <property type="match status" value="1"/>
</dbReference>